<feature type="signal peptide" evidence="1">
    <location>
        <begin position="1"/>
        <end position="25"/>
    </location>
</feature>
<protein>
    <recommendedName>
        <fullName evidence="4">DUF4154 domain-containing protein</fullName>
    </recommendedName>
</protein>
<sequence>MRRSLSLLCVLITCGLLIDARSLDAQQPAPQNEYDIKAGWFYFLGGLIQWPKQPFKGADKDFVIGVLGNNPFGAYIRPVGNGASIKSTRITTDTIQRKPIKVIQYSSVAEFQNSYSPCHILFISRSSAPGVLGETAQARVEAALQKTTGQPVVLVGEAENEAESLVYAKSGIIICYWNDLQEKRVKMVVNDTHAKRGQLKVLSPLLRLRIVTVL</sequence>
<accession>A0ABX5XR49</accession>
<evidence type="ECO:0000313" key="3">
    <source>
        <dbReference type="Proteomes" id="UP000318081"/>
    </source>
</evidence>
<evidence type="ECO:0000313" key="2">
    <source>
        <dbReference type="EMBL" id="QDV84122.1"/>
    </source>
</evidence>
<keyword evidence="3" id="KW-1185">Reference proteome</keyword>
<keyword evidence="1" id="KW-0732">Signal</keyword>
<dbReference type="InterPro" id="IPR025293">
    <property type="entry name" value="YfiR/HmsC-like"/>
</dbReference>
<organism evidence="2 3">
    <name type="scientific">Stieleria magnilauensis</name>
    <dbReference type="NCBI Taxonomy" id="2527963"/>
    <lineage>
        <taxon>Bacteria</taxon>
        <taxon>Pseudomonadati</taxon>
        <taxon>Planctomycetota</taxon>
        <taxon>Planctomycetia</taxon>
        <taxon>Pirellulales</taxon>
        <taxon>Pirellulaceae</taxon>
        <taxon>Stieleria</taxon>
    </lineage>
</organism>
<dbReference type="Pfam" id="PF13689">
    <property type="entry name" value="DUF4154"/>
    <property type="match status" value="1"/>
</dbReference>
<dbReference type="RefSeq" id="WP_419581360.1">
    <property type="nucleotide sequence ID" value="NZ_CP036432.1"/>
</dbReference>
<gene>
    <name evidence="2" type="ORF">TBK1r_30670</name>
</gene>
<evidence type="ECO:0008006" key="4">
    <source>
        <dbReference type="Google" id="ProtNLM"/>
    </source>
</evidence>
<dbReference type="EMBL" id="CP036432">
    <property type="protein sequence ID" value="QDV84122.1"/>
    <property type="molecule type" value="Genomic_DNA"/>
</dbReference>
<name>A0ABX5XR49_9BACT</name>
<proteinExistence type="predicted"/>
<reference evidence="2 3" key="1">
    <citation type="submission" date="2019-02" db="EMBL/GenBank/DDBJ databases">
        <title>Deep-cultivation of Planctomycetes and their phenomic and genomic characterization uncovers novel biology.</title>
        <authorList>
            <person name="Wiegand S."/>
            <person name="Jogler M."/>
            <person name="Boedeker C."/>
            <person name="Pinto D."/>
            <person name="Vollmers J."/>
            <person name="Rivas-Marin E."/>
            <person name="Kohn T."/>
            <person name="Peeters S.H."/>
            <person name="Heuer A."/>
            <person name="Rast P."/>
            <person name="Oberbeckmann S."/>
            <person name="Bunk B."/>
            <person name="Jeske O."/>
            <person name="Meyerdierks A."/>
            <person name="Storesund J.E."/>
            <person name="Kallscheuer N."/>
            <person name="Luecker S."/>
            <person name="Lage O.M."/>
            <person name="Pohl T."/>
            <person name="Merkel B.J."/>
            <person name="Hornburger P."/>
            <person name="Mueller R.-W."/>
            <person name="Bruemmer F."/>
            <person name="Labrenz M."/>
            <person name="Spormann A.M."/>
            <person name="Op den Camp H."/>
            <person name="Overmann J."/>
            <person name="Amann R."/>
            <person name="Jetten M.S.M."/>
            <person name="Mascher T."/>
            <person name="Medema M.H."/>
            <person name="Devos D.P."/>
            <person name="Kaster A.-K."/>
            <person name="Ovreas L."/>
            <person name="Rohde M."/>
            <person name="Galperin M.Y."/>
            <person name="Jogler C."/>
        </authorList>
    </citation>
    <scope>NUCLEOTIDE SEQUENCE [LARGE SCALE GENOMIC DNA]</scope>
    <source>
        <strain evidence="2 3">TBK1r</strain>
    </source>
</reference>
<feature type="chain" id="PRO_5045304291" description="DUF4154 domain-containing protein" evidence="1">
    <location>
        <begin position="26"/>
        <end position="214"/>
    </location>
</feature>
<evidence type="ECO:0000256" key="1">
    <source>
        <dbReference type="SAM" id="SignalP"/>
    </source>
</evidence>
<dbReference type="Proteomes" id="UP000318081">
    <property type="component" value="Chromosome"/>
</dbReference>